<dbReference type="EMBL" id="JABFCT010000013">
    <property type="protein sequence ID" value="KAF5870846.1"/>
    <property type="molecule type" value="Genomic_DNA"/>
</dbReference>
<dbReference type="RefSeq" id="XP_037189793.1">
    <property type="nucleotide sequence ID" value="XM_037339743.1"/>
</dbReference>
<keyword evidence="3" id="KW-1185">Reference proteome</keyword>
<evidence type="ECO:0000256" key="1">
    <source>
        <dbReference type="SAM" id="Phobius"/>
    </source>
</evidence>
<organism evidence="2 3">
    <name type="scientific">Botrytis fragariae</name>
    <dbReference type="NCBI Taxonomy" id="1964551"/>
    <lineage>
        <taxon>Eukaryota</taxon>
        <taxon>Fungi</taxon>
        <taxon>Dikarya</taxon>
        <taxon>Ascomycota</taxon>
        <taxon>Pezizomycotina</taxon>
        <taxon>Leotiomycetes</taxon>
        <taxon>Helotiales</taxon>
        <taxon>Sclerotiniaceae</taxon>
        <taxon>Botrytis</taxon>
    </lineage>
</organism>
<keyword evidence="1" id="KW-0812">Transmembrane</keyword>
<sequence>MDFLLVIDSLMTASSIPNETSASFCIIVSSLLDYILNDTAYIFNTLITNVLEYRIYTIHRSDFDSNVLVYAIYLTGILFLLLSLVDFLKYNITLNIDEEFQENLSIKINTIGLAFHDNPIEQLSWMAEKYISCKISNPSIFRLHLKLRCLKGPIYKQKHRCLSLHILKSSAKFHSTI</sequence>
<proteinExistence type="predicted"/>
<dbReference type="Proteomes" id="UP000531561">
    <property type="component" value="Unassembled WGS sequence"/>
</dbReference>
<evidence type="ECO:0000313" key="2">
    <source>
        <dbReference type="EMBL" id="KAF5870846.1"/>
    </source>
</evidence>
<accession>A0A8H6ANY4</accession>
<comment type="caution">
    <text evidence="2">The sequence shown here is derived from an EMBL/GenBank/DDBJ whole genome shotgun (WGS) entry which is preliminary data.</text>
</comment>
<dbReference type="OrthoDB" id="7130006at2759"/>
<name>A0A8H6ANY4_9HELO</name>
<keyword evidence="1" id="KW-1133">Transmembrane helix</keyword>
<dbReference type="AlphaFoldDB" id="A0A8H6ANY4"/>
<protein>
    <submittedName>
        <fullName evidence="2">Uncharacterized protein</fullName>
    </submittedName>
</protein>
<keyword evidence="1" id="KW-0472">Membrane</keyword>
<reference evidence="2 3" key="1">
    <citation type="journal article" date="2020" name="Phytopathology">
        <title>A high-quality genome resource of Botrytis fragariae, a new and rapidly spreading fungal pathogen causing strawberry gray mold in the U.S.A.</title>
        <authorList>
            <person name="Wu Y."/>
            <person name="Saski C.A."/>
            <person name="Schnabel G."/>
            <person name="Xiao S."/>
            <person name="Hu M."/>
        </authorList>
    </citation>
    <scope>NUCLEOTIDE SEQUENCE [LARGE SCALE GENOMIC DNA]</scope>
    <source>
        <strain evidence="2 3">BVB16</strain>
    </source>
</reference>
<feature type="transmembrane region" description="Helical" evidence="1">
    <location>
        <begin position="67"/>
        <end position="88"/>
    </location>
</feature>
<dbReference type="GeneID" id="59263435"/>
<evidence type="ECO:0000313" key="3">
    <source>
        <dbReference type="Proteomes" id="UP000531561"/>
    </source>
</evidence>
<gene>
    <name evidence="2" type="ORF">Bfra_009401</name>
</gene>